<organism evidence="2 3">
    <name type="scientific">Liparis tanakae</name>
    <name type="common">Tanaka's snailfish</name>
    <dbReference type="NCBI Taxonomy" id="230148"/>
    <lineage>
        <taxon>Eukaryota</taxon>
        <taxon>Metazoa</taxon>
        <taxon>Chordata</taxon>
        <taxon>Craniata</taxon>
        <taxon>Vertebrata</taxon>
        <taxon>Euteleostomi</taxon>
        <taxon>Actinopterygii</taxon>
        <taxon>Neopterygii</taxon>
        <taxon>Teleostei</taxon>
        <taxon>Neoteleostei</taxon>
        <taxon>Acanthomorphata</taxon>
        <taxon>Eupercaria</taxon>
        <taxon>Perciformes</taxon>
        <taxon>Cottioidei</taxon>
        <taxon>Cottales</taxon>
        <taxon>Liparidae</taxon>
        <taxon>Liparis</taxon>
    </lineage>
</organism>
<reference evidence="2 3" key="1">
    <citation type="submission" date="2019-03" db="EMBL/GenBank/DDBJ databases">
        <title>First draft genome of Liparis tanakae, snailfish: a comprehensive survey of snailfish specific genes.</title>
        <authorList>
            <person name="Kim W."/>
            <person name="Song I."/>
            <person name="Jeong J.-H."/>
            <person name="Kim D."/>
            <person name="Kim S."/>
            <person name="Ryu S."/>
            <person name="Song J.Y."/>
            <person name="Lee S.K."/>
        </authorList>
    </citation>
    <scope>NUCLEOTIDE SEQUENCE [LARGE SCALE GENOMIC DNA]</scope>
    <source>
        <tissue evidence="2">Muscle</tissue>
    </source>
</reference>
<feature type="region of interest" description="Disordered" evidence="1">
    <location>
        <begin position="407"/>
        <end position="436"/>
    </location>
</feature>
<dbReference type="Proteomes" id="UP000314294">
    <property type="component" value="Unassembled WGS sequence"/>
</dbReference>
<evidence type="ECO:0000256" key="1">
    <source>
        <dbReference type="SAM" id="MobiDB-lite"/>
    </source>
</evidence>
<feature type="region of interest" description="Disordered" evidence="1">
    <location>
        <begin position="104"/>
        <end position="149"/>
    </location>
</feature>
<dbReference type="AlphaFoldDB" id="A0A4Z2JG29"/>
<evidence type="ECO:0000313" key="2">
    <source>
        <dbReference type="EMBL" id="TNN88232.1"/>
    </source>
</evidence>
<gene>
    <name evidence="2" type="ORF">EYF80_001448</name>
</gene>
<dbReference type="EMBL" id="SRLO01000006">
    <property type="protein sequence ID" value="TNN88232.1"/>
    <property type="molecule type" value="Genomic_DNA"/>
</dbReference>
<proteinExistence type="predicted"/>
<comment type="caution">
    <text evidence="2">The sequence shown here is derived from an EMBL/GenBank/DDBJ whole genome shotgun (WGS) entry which is preliminary data.</text>
</comment>
<evidence type="ECO:0000313" key="3">
    <source>
        <dbReference type="Proteomes" id="UP000314294"/>
    </source>
</evidence>
<name>A0A4Z2JG29_9TELE</name>
<accession>A0A4Z2JG29</accession>
<feature type="region of interest" description="Disordered" evidence="1">
    <location>
        <begin position="345"/>
        <end position="368"/>
    </location>
</feature>
<protein>
    <submittedName>
        <fullName evidence="2">Uncharacterized protein</fullName>
    </submittedName>
</protein>
<sequence>MVQCHRAAPRKERGAAPGATALRQRVDGVDGRGGLGALVALRFILVLLHRVLADERAILVELAISAFAVVHQTVVAFLHIAVQRRLAALEGLVVLVAAAKGTDDPFQREGERGTRREDTGETVREGGGGAERERGEEEDKKFEKGGEEECPKEQTCRDFWVTDRETGLRHPEPDWTPASSIADRQKELMFTGVQCKLALVLSTFDTRRVSNGHIRLRSLSKLIPGLDFDLIRHVPWRGPAGLTLAHCVDGDDPELVVGVGSELQDDRVEFSGVQDRSTRGVQGQCVLLPPAQGERLVILGPGHSDGQAGVRLHLTVKVNQGAPDGRLVLRDSNNTKFDAKTSIALNAHQRRSGRGDPKKGQSRKWTSSPCLTEHADEGVGQQVAVLVGGVALVDRTAAHLHRAEDDGVTKNLGSAGDEGSAWSQGRGKKMLRDIYQ</sequence>
<keyword evidence="3" id="KW-1185">Reference proteome</keyword>